<reference evidence="1 2" key="1">
    <citation type="submission" date="2019-04" db="EMBL/GenBank/DDBJ databases">
        <title>Altererythrobacter aquimixticola sp. nov., isolated from sediment of junction between the ocean and a freshwater spring.</title>
        <authorList>
            <person name="Yoon J.-H."/>
        </authorList>
    </citation>
    <scope>NUCLEOTIDE SEQUENCE [LARGE SCALE GENOMIC DNA]</scope>
    <source>
        <strain evidence="1 2">SSKS-13</strain>
    </source>
</reference>
<comment type="caution">
    <text evidence="1">The sequence shown here is derived from an EMBL/GenBank/DDBJ whole genome shotgun (WGS) entry which is preliminary data.</text>
</comment>
<evidence type="ECO:0000313" key="1">
    <source>
        <dbReference type="EMBL" id="TIX52097.1"/>
    </source>
</evidence>
<dbReference type="EMBL" id="SSHH01000001">
    <property type="protein sequence ID" value="TIX52097.1"/>
    <property type="molecule type" value="Genomic_DNA"/>
</dbReference>
<protein>
    <submittedName>
        <fullName evidence="1">Sulfotransferase</fullName>
    </submittedName>
</protein>
<dbReference type="AlphaFoldDB" id="A0A4V4U9H1"/>
<dbReference type="OrthoDB" id="9777890at2"/>
<dbReference type="InterPro" id="IPR052736">
    <property type="entry name" value="Stf3_sulfotransferase"/>
</dbReference>
<keyword evidence="2" id="KW-1185">Reference proteome</keyword>
<accession>A0A4V4U9H1</accession>
<evidence type="ECO:0000313" key="2">
    <source>
        <dbReference type="Proteomes" id="UP000309389"/>
    </source>
</evidence>
<organism evidence="1 2">
    <name type="scientific">Alteraurantiacibacter aquimixticola</name>
    <dbReference type="NCBI Taxonomy" id="2489173"/>
    <lineage>
        <taxon>Bacteria</taxon>
        <taxon>Pseudomonadati</taxon>
        <taxon>Pseudomonadota</taxon>
        <taxon>Alphaproteobacteria</taxon>
        <taxon>Sphingomonadales</taxon>
        <taxon>Erythrobacteraceae</taxon>
        <taxon>Alteraurantiacibacter</taxon>
    </lineage>
</organism>
<keyword evidence="1" id="KW-0808">Transferase</keyword>
<dbReference type="GO" id="GO:0016740">
    <property type="term" value="F:transferase activity"/>
    <property type="evidence" value="ECO:0007669"/>
    <property type="project" value="UniProtKB-KW"/>
</dbReference>
<dbReference type="Gene3D" id="3.40.50.300">
    <property type="entry name" value="P-loop containing nucleotide triphosphate hydrolases"/>
    <property type="match status" value="1"/>
</dbReference>
<dbReference type="PANTHER" id="PTHR36451:SF1">
    <property type="entry name" value="OMEGA-HYDROXY-BETA-DIHYDROMENAQUINONE-9 SULFOTRANSFERASE STF3"/>
    <property type="match status" value="1"/>
</dbReference>
<name>A0A4V4U9H1_9SPHN</name>
<dbReference type="Pfam" id="PF13469">
    <property type="entry name" value="Sulfotransfer_3"/>
    <property type="match status" value="1"/>
</dbReference>
<dbReference type="PANTHER" id="PTHR36451">
    <property type="entry name" value="PAPS-DEPENDENT SULFOTRANSFERASE STF3"/>
    <property type="match status" value="1"/>
</dbReference>
<sequence length="403" mass="46084">MALARRTGLAKQPVLDKQLLMEEASERTGLSDFGDPWFERPFDVLLDALHCEARLNPAGEWAAKAQFLKLLDDRLWAQQWFAEHPEILARPLPRPVIVVGIMRSGTTRMHRLLSADRRFSHLRQFETISPVPRPGFTHGGKDSRITLAKRIGMVAKLSNPKTLDIHPTGAMQPEEELGLLVNSMWSMKHEAQWFVPSYGRWCEEQDPKPAYLQMARLLQLIGWAQQSSSLRPWILKTPQHMMDLPTLLELFPDARLVFTHRDPVAVVGSAASLAWNQTIIYSDHADPHVIGEEWLRKTRVMIERMRKARDSIPAERMIDVHFDEMDSDWRGAMGRVYDFLGLDITPTLPAMADYQRRTGSGKRRRHVYSLSEFGLTEARVAEELGDYVATYGITREGRQRAAS</sequence>
<dbReference type="SUPFAM" id="SSF52540">
    <property type="entry name" value="P-loop containing nucleoside triphosphate hydrolases"/>
    <property type="match status" value="1"/>
</dbReference>
<dbReference type="Proteomes" id="UP000309389">
    <property type="component" value="Unassembled WGS sequence"/>
</dbReference>
<dbReference type="InterPro" id="IPR027417">
    <property type="entry name" value="P-loop_NTPase"/>
</dbReference>
<proteinExistence type="predicted"/>
<gene>
    <name evidence="1" type="ORF">E5222_01750</name>
</gene>